<feature type="compositionally biased region" description="Polar residues" evidence="1">
    <location>
        <begin position="98"/>
        <end position="113"/>
    </location>
</feature>
<feature type="compositionally biased region" description="Polar residues" evidence="1">
    <location>
        <begin position="7"/>
        <end position="18"/>
    </location>
</feature>
<accession>A0ABQ7J5K6</accession>
<evidence type="ECO:0000256" key="1">
    <source>
        <dbReference type="SAM" id="MobiDB-lite"/>
    </source>
</evidence>
<keyword evidence="4" id="KW-1185">Reference proteome</keyword>
<protein>
    <recommendedName>
        <fullName evidence="2">Protein NO VEIN C-terminal domain-containing protein</fullName>
    </recommendedName>
</protein>
<feature type="compositionally biased region" description="Low complexity" evidence="1">
    <location>
        <begin position="85"/>
        <end position="97"/>
    </location>
</feature>
<evidence type="ECO:0000259" key="2">
    <source>
        <dbReference type="Pfam" id="PF13020"/>
    </source>
</evidence>
<evidence type="ECO:0000313" key="4">
    <source>
        <dbReference type="Proteomes" id="UP000823046"/>
    </source>
</evidence>
<name>A0ABQ7J5K6_9APIC</name>
<evidence type="ECO:0000313" key="3">
    <source>
        <dbReference type="EMBL" id="KAF8819225.1"/>
    </source>
</evidence>
<feature type="domain" description="Protein NO VEIN C-terminal" evidence="2">
    <location>
        <begin position="1082"/>
        <end position="1181"/>
    </location>
</feature>
<dbReference type="InterPro" id="IPR024975">
    <property type="entry name" value="NOV_C"/>
</dbReference>
<proteinExistence type="predicted"/>
<feature type="compositionally biased region" description="Low complexity" evidence="1">
    <location>
        <begin position="27"/>
        <end position="36"/>
    </location>
</feature>
<feature type="compositionally biased region" description="Basic and acidic residues" evidence="1">
    <location>
        <begin position="1001"/>
        <end position="1011"/>
    </location>
</feature>
<gene>
    <name evidence="3" type="ORF">IE077_001373</name>
</gene>
<dbReference type="InterPro" id="IPR052957">
    <property type="entry name" value="Auxin_embryo_med"/>
</dbReference>
<feature type="region of interest" description="Disordered" evidence="1">
    <location>
        <begin position="61"/>
        <end position="142"/>
    </location>
</feature>
<feature type="compositionally biased region" description="Polar residues" evidence="1">
    <location>
        <begin position="277"/>
        <end position="289"/>
    </location>
</feature>
<dbReference type="Proteomes" id="UP000823046">
    <property type="component" value="Unassembled WGS sequence"/>
</dbReference>
<dbReference type="Pfam" id="PF13020">
    <property type="entry name" value="NOV_C"/>
    <property type="match status" value="1"/>
</dbReference>
<sequence>SPVFTPRKSQCFHSSAHPSTRETVDVPSRASPTATSPPLACVQQVAFLLLHMSTISSHSCDLEETASKTPPSLYEEDPPEKHSSDISSVLSETLSSSWIPTDSASEDTPNASSFIEGYLSSPTRPPQAQEEQTYEQGEKKEPEAVIDSKIPPFFPTMDEFKVWWRSSSLQKEYPPPAVATKAVASTRGPRKRGYGFVDGTHEKDLQAFQRSLWNRQSIPLVCARAISASSTALTAYTENMRETGSEASSNVRVSSNIYLSNSVYSTQNLSETKRSSSKTQITQRSTTASPPMAISTRDTEAYSVRSHVQDLQSSEWMYSWGSPSRRLLMNTNLHSTSLQSLFHDLSLVWMFPGEDVCGDISLEGTPSTSPAYTETLSLLVYLCTLPGTKPSFEATARMRSPLPSPPERHRGASTVVASSGGASVAVDVPHLLVQAARLWKSLLKNVFHAQELRTTLSLSILAPSLFPILVPVITQVPTVPLSAVFHSHLLKKSEDGVSAPLTLFPASHPLQHPEACLNEASVFESPLLKYTLCCALLPYARRFLFHRHPHAYEALLAQEGLVFCRRLRDLKVWIVSRLSLCYALTVRQGQSACLPVTAFLDCYTPVTLEGTGYIHASRLRFPASPTISSGELNVAREAANSSECVTRLSPTVYPCLLKDKRGQGKEKRKAESSGEGMAHPLNLLIVLPSEDAIRHFLEDEFHPMAAEEAQGVSSQETNACDPFSYPKHGLPQLPKDFFQQFALLFYLEDTGNAEIMYGLLQEGADETEIEAFISGTQAMRSIKGDSSATHLMHRYTAAFSSQGGLDVDVEAALLMATFFPTVDLLSTLQAALGEPLSPLLSTEAVSQLLTLHYLPPRCILRMTDRFTGFACECLYVHTGLALPSSLLKQSDVWVIAATSSCLRQRWFSSTYTVLKKWHFHAFSFIPSSQETVCGQNPLENSKGGSTEGRHSFSPRRDLTEAMDAAHETSSSLSSDEEEEETKEAVEGQSPRRISTQCEKAAISEKTEEEASKAAFDPSKISLAASGEVKESPIYRLPNTFDVEELAVSKRLRKEGMLLGRKYNASNASQSTIDRDQQTGKWGEAFVYEYLKNMYDSEINKGTAKVKWMNEGIESKECYDVIVEIKYSENQWETYYIEVKSSLSTQKHIFEISYSEWRMAQLKGMYYHIYRLIGIGTENIKLTRIVNPYRQWKEKQIGLCLAL</sequence>
<feature type="non-terminal residue" evidence="3">
    <location>
        <position position="1"/>
    </location>
</feature>
<feature type="region of interest" description="Disordered" evidence="1">
    <location>
        <begin position="1"/>
        <end position="36"/>
    </location>
</feature>
<dbReference type="PANTHER" id="PTHR32387:SF0">
    <property type="entry name" value="PROTEIN NO VEIN"/>
    <property type="match status" value="1"/>
</dbReference>
<dbReference type="PANTHER" id="PTHR32387">
    <property type="entry name" value="WU:FJ29H11"/>
    <property type="match status" value="1"/>
</dbReference>
<comment type="caution">
    <text evidence="3">The sequence shown here is derived from an EMBL/GenBank/DDBJ whole genome shotgun (WGS) entry which is preliminary data.</text>
</comment>
<feature type="region of interest" description="Disordered" evidence="1">
    <location>
        <begin position="269"/>
        <end position="295"/>
    </location>
</feature>
<organism evidence="3 4">
    <name type="scientific">Cardiosporidium cionae</name>
    <dbReference type="NCBI Taxonomy" id="476202"/>
    <lineage>
        <taxon>Eukaryota</taxon>
        <taxon>Sar</taxon>
        <taxon>Alveolata</taxon>
        <taxon>Apicomplexa</taxon>
        <taxon>Aconoidasida</taxon>
        <taxon>Nephromycida</taxon>
        <taxon>Cardiosporidium</taxon>
    </lineage>
</organism>
<dbReference type="EMBL" id="JADAQX010000879">
    <property type="protein sequence ID" value="KAF8819225.1"/>
    <property type="molecule type" value="Genomic_DNA"/>
</dbReference>
<feature type="region of interest" description="Disordered" evidence="1">
    <location>
        <begin position="961"/>
        <end position="1014"/>
    </location>
</feature>
<reference evidence="3 4" key="1">
    <citation type="journal article" date="2020" name="bioRxiv">
        <title>Metabolic contributions of an alphaproteobacterial endosymbiont in the apicomplexan Cardiosporidium cionae.</title>
        <authorList>
            <person name="Hunter E.S."/>
            <person name="Paight C.J."/>
            <person name="Lane C.E."/>
        </authorList>
    </citation>
    <scope>NUCLEOTIDE SEQUENCE [LARGE SCALE GENOMIC DNA]</scope>
    <source>
        <strain evidence="3">ESH_2018</strain>
    </source>
</reference>